<dbReference type="PROSITE" id="PS51497">
    <property type="entry name" value="UMA"/>
    <property type="match status" value="1"/>
</dbReference>
<accession>A0A6B2EI41</accession>
<feature type="domain" description="UMA" evidence="2">
    <location>
        <begin position="78"/>
        <end position="127"/>
    </location>
</feature>
<dbReference type="InterPro" id="IPR023340">
    <property type="entry name" value="UMA"/>
</dbReference>
<proteinExistence type="predicted"/>
<evidence type="ECO:0000313" key="3">
    <source>
        <dbReference type="EMBL" id="NBJ63139.1"/>
    </source>
</evidence>
<reference evidence="3" key="1">
    <citation type="submission" date="2019-10" db="EMBL/GenBank/DDBJ databases">
        <title>Short sand fly seasons in Tbilisi, Georgia, hinder development of host immunity to saliva of the visceral leishmaniasis vector Phlebotomus kandelakii.</title>
        <authorList>
            <person name="Oliveira F."/>
            <person name="Giorgobiani E."/>
            <person name="Guimaraes-Costa A.B."/>
            <person name="Abdeladhim M."/>
            <person name="Oristian J."/>
            <person name="Tskhvaradze L."/>
            <person name="Tsertsvadze N."/>
            <person name="Zakalashvili M."/>
            <person name="Valenzuela J.G."/>
            <person name="Kamhawi S."/>
        </authorList>
    </citation>
    <scope>NUCLEOTIDE SEQUENCE</scope>
    <source>
        <strain evidence="3">Wild-capture in Tbilisi</strain>
        <tissue evidence="3">Salivary glands</tissue>
    </source>
</reference>
<evidence type="ECO:0000256" key="1">
    <source>
        <dbReference type="SAM" id="MobiDB-lite"/>
    </source>
</evidence>
<evidence type="ECO:0000259" key="2">
    <source>
        <dbReference type="PROSITE" id="PS51497"/>
    </source>
</evidence>
<dbReference type="EMBL" id="GIFK01005436">
    <property type="protein sequence ID" value="NBJ63139.1"/>
    <property type="molecule type" value="Transcribed_RNA"/>
</dbReference>
<dbReference type="AlphaFoldDB" id="A0A6B2EI41"/>
<organism evidence="3">
    <name type="scientific">Phlebotomus kandelakii</name>
    <dbReference type="NCBI Taxonomy" id="1109342"/>
    <lineage>
        <taxon>Eukaryota</taxon>
        <taxon>Metazoa</taxon>
        <taxon>Ecdysozoa</taxon>
        <taxon>Arthropoda</taxon>
        <taxon>Hexapoda</taxon>
        <taxon>Insecta</taxon>
        <taxon>Pterygota</taxon>
        <taxon>Neoptera</taxon>
        <taxon>Endopterygota</taxon>
        <taxon>Diptera</taxon>
        <taxon>Nematocera</taxon>
        <taxon>Psychodoidea</taxon>
        <taxon>Psychodidae</taxon>
        <taxon>Phlebotomus</taxon>
        <taxon>Larroussius</taxon>
    </lineage>
</organism>
<name>A0A6B2EI41_9DIPT</name>
<feature type="region of interest" description="Disordered" evidence="1">
    <location>
        <begin position="1"/>
        <end position="77"/>
    </location>
</feature>
<sequence>MFSFFKSSKKQSPEEPIPPANSSPAKPDDFVMVDPKPSNPQPGLYPSMGPGMPPYAGLPSNFPPAMGPSQPQQPYNALQGVPFKLSDQLNTTDKTEVTRIMLYDFLEVFSRNRQKEDYDFSVERSVINV</sequence>
<protein>
    <recommendedName>
        <fullName evidence="2">UMA domain-containing protein</fullName>
    </recommendedName>
</protein>